<keyword evidence="2" id="KW-1185">Reference proteome</keyword>
<gene>
    <name evidence="1" type="ORF">RF11_07563</name>
</gene>
<evidence type="ECO:0000313" key="2">
    <source>
        <dbReference type="Proteomes" id="UP000031668"/>
    </source>
</evidence>
<organism evidence="1 2">
    <name type="scientific">Thelohanellus kitauei</name>
    <name type="common">Myxosporean</name>
    <dbReference type="NCBI Taxonomy" id="669202"/>
    <lineage>
        <taxon>Eukaryota</taxon>
        <taxon>Metazoa</taxon>
        <taxon>Cnidaria</taxon>
        <taxon>Myxozoa</taxon>
        <taxon>Myxosporea</taxon>
        <taxon>Bivalvulida</taxon>
        <taxon>Platysporina</taxon>
        <taxon>Myxobolidae</taxon>
        <taxon>Thelohanellus</taxon>
    </lineage>
</organism>
<comment type="caution">
    <text evidence="1">The sequence shown here is derived from an EMBL/GenBank/DDBJ whole genome shotgun (WGS) entry which is preliminary data.</text>
</comment>
<protein>
    <submittedName>
        <fullName evidence="1">Uncharacterized protein</fullName>
    </submittedName>
</protein>
<accession>A0A0C2J9X0</accession>
<evidence type="ECO:0000313" key="1">
    <source>
        <dbReference type="EMBL" id="KII65938.1"/>
    </source>
</evidence>
<dbReference type="Proteomes" id="UP000031668">
    <property type="component" value="Unassembled WGS sequence"/>
</dbReference>
<sequence length="161" mass="18249">MGIHFIKDKNKLTLEFILKLNTNGDQFHIDRMQVSFQGANDSSKMCFYSEKTNYDQKSANVVVKKIRTQKFLDFKTSPISFNEKKLVIGLDYLILTISDITEDEYDEYYTDFGGSGGRNIMNSECMPAPEGDLTVDIITPGIKRPVPAVVTPPEITHKTIE</sequence>
<proteinExistence type="predicted"/>
<dbReference type="AlphaFoldDB" id="A0A0C2J9X0"/>
<dbReference type="EMBL" id="JWZT01003655">
    <property type="protein sequence ID" value="KII65938.1"/>
    <property type="molecule type" value="Genomic_DNA"/>
</dbReference>
<name>A0A0C2J9X0_THEKT</name>
<reference evidence="1 2" key="1">
    <citation type="journal article" date="2014" name="Genome Biol. Evol.">
        <title>The genome of the myxosporean Thelohanellus kitauei shows adaptations to nutrient acquisition within its fish host.</title>
        <authorList>
            <person name="Yang Y."/>
            <person name="Xiong J."/>
            <person name="Zhou Z."/>
            <person name="Huo F."/>
            <person name="Miao W."/>
            <person name="Ran C."/>
            <person name="Liu Y."/>
            <person name="Zhang J."/>
            <person name="Feng J."/>
            <person name="Wang M."/>
            <person name="Wang M."/>
            <person name="Wang L."/>
            <person name="Yao B."/>
        </authorList>
    </citation>
    <scope>NUCLEOTIDE SEQUENCE [LARGE SCALE GENOMIC DNA]</scope>
    <source>
        <strain evidence="1">Wuqing</strain>
    </source>
</reference>